<evidence type="ECO:0000256" key="5">
    <source>
        <dbReference type="ARBA" id="ARBA00022729"/>
    </source>
</evidence>
<organism evidence="15 16">
    <name type="scientific">Geomonas silvestris</name>
    <dbReference type="NCBI Taxonomy" id="2740184"/>
    <lineage>
        <taxon>Bacteria</taxon>
        <taxon>Pseudomonadati</taxon>
        <taxon>Thermodesulfobacteriota</taxon>
        <taxon>Desulfuromonadia</taxon>
        <taxon>Geobacterales</taxon>
        <taxon>Geobacteraceae</taxon>
        <taxon>Geomonas</taxon>
    </lineage>
</organism>
<evidence type="ECO:0000256" key="3">
    <source>
        <dbReference type="ARBA" id="ARBA00022452"/>
    </source>
</evidence>
<keyword evidence="9 10" id="KW-0998">Cell outer membrane</keyword>
<evidence type="ECO:0000256" key="11">
    <source>
        <dbReference type="RuleBase" id="RU003357"/>
    </source>
</evidence>
<evidence type="ECO:0000256" key="7">
    <source>
        <dbReference type="ARBA" id="ARBA00023077"/>
    </source>
</evidence>
<dbReference type="InterPro" id="IPR037066">
    <property type="entry name" value="Plug_dom_sf"/>
</dbReference>
<proteinExistence type="inferred from homology"/>
<reference evidence="16" key="1">
    <citation type="submission" date="2020-06" db="EMBL/GenBank/DDBJ databases">
        <title>Draft genomic sequence of Geomonas sp. Red330.</title>
        <authorList>
            <person name="Itoh H."/>
            <person name="Zhenxing X."/>
            <person name="Ushijima N."/>
            <person name="Masuda Y."/>
            <person name="Shiratori Y."/>
            <person name="Senoo K."/>
        </authorList>
    </citation>
    <scope>NUCLEOTIDE SEQUENCE [LARGE SCALE GENOMIC DNA]</scope>
    <source>
        <strain evidence="16">Red330</strain>
    </source>
</reference>
<keyword evidence="16" id="KW-1185">Reference proteome</keyword>
<keyword evidence="3 10" id="KW-1134">Transmembrane beta strand</keyword>
<dbReference type="SUPFAM" id="SSF56935">
    <property type="entry name" value="Porins"/>
    <property type="match status" value="1"/>
</dbReference>
<evidence type="ECO:0000313" key="16">
    <source>
        <dbReference type="Proteomes" id="UP000556026"/>
    </source>
</evidence>
<dbReference type="InterPro" id="IPR000531">
    <property type="entry name" value="Beta-barrel_TonB"/>
</dbReference>
<dbReference type="PANTHER" id="PTHR30069:SF53">
    <property type="entry name" value="COLICIN I RECEPTOR-RELATED"/>
    <property type="match status" value="1"/>
</dbReference>
<gene>
    <name evidence="15" type="ORF">GMST_37660</name>
</gene>
<keyword evidence="5 12" id="KW-0732">Signal</keyword>
<dbReference type="PROSITE" id="PS52016">
    <property type="entry name" value="TONB_DEPENDENT_REC_3"/>
    <property type="match status" value="1"/>
</dbReference>
<evidence type="ECO:0000256" key="2">
    <source>
        <dbReference type="ARBA" id="ARBA00022448"/>
    </source>
</evidence>
<comment type="subcellular location">
    <subcellularLocation>
        <location evidence="1 10">Cell outer membrane</location>
        <topology evidence="1 10">Multi-pass membrane protein</topology>
    </subcellularLocation>
</comment>
<dbReference type="Gene3D" id="2.170.130.10">
    <property type="entry name" value="TonB-dependent receptor, plug domain"/>
    <property type="match status" value="1"/>
</dbReference>
<protein>
    <submittedName>
        <fullName evidence="15">Ligand-gated channel</fullName>
    </submittedName>
</protein>
<evidence type="ECO:0000256" key="6">
    <source>
        <dbReference type="ARBA" id="ARBA00023065"/>
    </source>
</evidence>
<keyword evidence="4 10" id="KW-0812">Transmembrane</keyword>
<dbReference type="AlphaFoldDB" id="A0A6V8MN96"/>
<feature type="domain" description="TonB-dependent receptor plug" evidence="14">
    <location>
        <begin position="64"/>
        <end position="168"/>
    </location>
</feature>
<dbReference type="RefSeq" id="WP_183356235.1">
    <property type="nucleotide sequence ID" value="NZ_BLXX01000014.1"/>
</dbReference>
<keyword evidence="2 10" id="KW-0813">Transport</keyword>
<evidence type="ECO:0000256" key="1">
    <source>
        <dbReference type="ARBA" id="ARBA00004571"/>
    </source>
</evidence>
<evidence type="ECO:0000256" key="4">
    <source>
        <dbReference type="ARBA" id="ARBA00022692"/>
    </source>
</evidence>
<feature type="chain" id="PRO_5028376223" evidence="12">
    <location>
        <begin position="36"/>
        <end position="627"/>
    </location>
</feature>
<keyword evidence="7 11" id="KW-0798">TonB box</keyword>
<dbReference type="PANTHER" id="PTHR30069">
    <property type="entry name" value="TONB-DEPENDENT OUTER MEMBRANE RECEPTOR"/>
    <property type="match status" value="1"/>
</dbReference>
<dbReference type="GO" id="GO:0009279">
    <property type="term" value="C:cell outer membrane"/>
    <property type="evidence" value="ECO:0007669"/>
    <property type="project" value="UniProtKB-SubCell"/>
</dbReference>
<dbReference type="Proteomes" id="UP000556026">
    <property type="component" value="Unassembled WGS sequence"/>
</dbReference>
<dbReference type="InterPro" id="IPR039426">
    <property type="entry name" value="TonB-dep_rcpt-like"/>
</dbReference>
<dbReference type="Gene3D" id="2.40.170.20">
    <property type="entry name" value="TonB-dependent receptor, beta-barrel domain"/>
    <property type="match status" value="1"/>
</dbReference>
<dbReference type="Pfam" id="PF00593">
    <property type="entry name" value="TonB_dep_Rec_b-barrel"/>
    <property type="match status" value="1"/>
</dbReference>
<comment type="similarity">
    <text evidence="10 11">Belongs to the TonB-dependent receptor family.</text>
</comment>
<evidence type="ECO:0000256" key="12">
    <source>
        <dbReference type="SAM" id="SignalP"/>
    </source>
</evidence>
<evidence type="ECO:0000256" key="9">
    <source>
        <dbReference type="ARBA" id="ARBA00023237"/>
    </source>
</evidence>
<feature type="domain" description="TonB-dependent receptor-like beta-barrel" evidence="13">
    <location>
        <begin position="229"/>
        <end position="601"/>
    </location>
</feature>
<evidence type="ECO:0000259" key="14">
    <source>
        <dbReference type="Pfam" id="PF07715"/>
    </source>
</evidence>
<dbReference type="GO" id="GO:0015344">
    <property type="term" value="F:siderophore uptake transmembrane transporter activity"/>
    <property type="evidence" value="ECO:0007669"/>
    <property type="project" value="TreeGrafter"/>
</dbReference>
<feature type="signal peptide" evidence="12">
    <location>
        <begin position="1"/>
        <end position="35"/>
    </location>
</feature>
<sequence>MRKFAIRESKINVRTTSLSVMLACWLILIALPASAEDEDRRSLELYNGGTSELVSASRSPRPASQTAENITVVTAQEIEALNAHTLTDILAVVPGLQLEVNRTPGTAANVEVQGASFNHVLVLVDNIPINNLSDNYPDIGAIPAQIVERVEIVKGAASTSWGSALGGVINVITKAAQPDRPLGGMLSASLGKRTTADTRAEATGSAENWGYYLSGGNLRSDGLLPNNHINQSNVYGKVHYDLPQHGVLGLSTLFVNGSSGQFAFAPYESDQSGHQLYSNLSLSHPLSDHLTLDAALKARIANQEVNVKLLDGPLLQTHRNEESSLGGSVSVMWLNDLQRVAAGVDYDHAKAHLSLPQARQDLLNRSADRVGVYLNDTFTLGNFAITPSARYDHTGTGDDLFNPSLGVTYAITENSVLRGYTSRGYSITSLNQNDAIEKVWTSQIGVESGDFPNLWLKATLFRNDTWNVSSAVANPDYNPNVPGSSPTITLKRRVLKQGAEFEVRTLPFWDVSFSGGYTFIDARADDVSGVLRMVPRHTVKVGIKYQDARNLRILLTGGYIDWNGDNGNGKYDDVIWDLHVAKKFSLSASASLELFMSVRNLLNGDSYVSERYKNPGTWAEAGVRCNF</sequence>
<dbReference type="Pfam" id="PF07715">
    <property type="entry name" value="Plug"/>
    <property type="match status" value="1"/>
</dbReference>
<keyword evidence="6" id="KW-0406">Ion transport</keyword>
<dbReference type="InterPro" id="IPR012910">
    <property type="entry name" value="Plug_dom"/>
</dbReference>
<evidence type="ECO:0000313" key="15">
    <source>
        <dbReference type="EMBL" id="GFO61441.1"/>
    </source>
</evidence>
<evidence type="ECO:0000256" key="8">
    <source>
        <dbReference type="ARBA" id="ARBA00023136"/>
    </source>
</evidence>
<accession>A0A6V8MN96</accession>
<dbReference type="InterPro" id="IPR036942">
    <property type="entry name" value="Beta-barrel_TonB_sf"/>
</dbReference>
<evidence type="ECO:0000259" key="13">
    <source>
        <dbReference type="Pfam" id="PF00593"/>
    </source>
</evidence>
<dbReference type="EMBL" id="BLXX01000014">
    <property type="protein sequence ID" value="GFO61441.1"/>
    <property type="molecule type" value="Genomic_DNA"/>
</dbReference>
<name>A0A6V8MN96_9BACT</name>
<evidence type="ECO:0000256" key="10">
    <source>
        <dbReference type="PROSITE-ProRule" id="PRU01360"/>
    </source>
</evidence>
<keyword evidence="8 10" id="KW-0472">Membrane</keyword>
<dbReference type="GO" id="GO:0044718">
    <property type="term" value="P:siderophore transmembrane transport"/>
    <property type="evidence" value="ECO:0007669"/>
    <property type="project" value="TreeGrafter"/>
</dbReference>
<comment type="caution">
    <text evidence="15">The sequence shown here is derived from an EMBL/GenBank/DDBJ whole genome shotgun (WGS) entry which is preliminary data.</text>
</comment>